<reference evidence="7 8" key="1">
    <citation type="submission" date="2018-06" db="EMBL/GenBank/DDBJ databases">
        <title>Genomic Encyclopedia of Type Strains, Phase IV (KMG-IV): sequencing the most valuable type-strain genomes for metagenomic binning, comparative biology and taxonomic classification.</title>
        <authorList>
            <person name="Goeker M."/>
        </authorList>
    </citation>
    <scope>NUCLEOTIDE SEQUENCE [LARGE SCALE GENOMIC DNA]</scope>
    <source>
        <strain evidence="7 8">DSM 25520</strain>
    </source>
</reference>
<gene>
    <name evidence="7" type="ORF">DFR37_102301</name>
</gene>
<dbReference type="PANTHER" id="PTHR21266">
    <property type="entry name" value="IRON-SULFUR DOMAIN CONTAINING PROTEIN"/>
    <property type="match status" value="1"/>
</dbReference>
<evidence type="ECO:0000256" key="4">
    <source>
        <dbReference type="ARBA" id="ARBA00023004"/>
    </source>
</evidence>
<dbReference type="Pfam" id="PF00355">
    <property type="entry name" value="Rieske"/>
    <property type="match status" value="1"/>
</dbReference>
<dbReference type="GO" id="GO:0051537">
    <property type="term" value="F:2 iron, 2 sulfur cluster binding"/>
    <property type="evidence" value="ECO:0007669"/>
    <property type="project" value="UniProtKB-KW"/>
</dbReference>
<keyword evidence="1" id="KW-0001">2Fe-2S</keyword>
<sequence length="368" mass="40714">MDQAIGSTKPDSPDMAAAPAVERGRFIKNAWYVGLWASELPAGTLVPQTILSEPVVFFRKQDGTPAAILDRCAHRFVPLSMGTLVPGDRVQCPYHGLEFGADGRCMNNPHPPGTIPTAAHLPSFHVVEKYSMIWIWMGDKPADPSLIPDYSCLETSPAIHITDPGYLSIKANYELIANNLLDLSHVVYVHGGILGSPGLEQSDIKLETHGDVVTVSRFVKDVETPGMFQMMAPEGYERGDSFTSISWYAPSNLLLKTGSCKTGQPQESGTGYWGIHLLTPETERTTHYRYSAVRWNVMTQGDEKNEQIRQKIGELRTFAFADQDAPIIEAQQRRIVASTTKLEPALLAIDAGPVRCRRILDRLLLEDR</sequence>
<dbReference type="GO" id="GO:0004497">
    <property type="term" value="F:monooxygenase activity"/>
    <property type="evidence" value="ECO:0007669"/>
    <property type="project" value="UniProtKB-KW"/>
</dbReference>
<keyword evidence="7" id="KW-0808">Transferase</keyword>
<dbReference type="InterPro" id="IPR050584">
    <property type="entry name" value="Cholesterol_7-desaturase"/>
</dbReference>
<evidence type="ECO:0000256" key="5">
    <source>
        <dbReference type="ARBA" id="ARBA00023014"/>
    </source>
</evidence>
<evidence type="ECO:0000313" key="8">
    <source>
        <dbReference type="Proteomes" id="UP000253628"/>
    </source>
</evidence>
<dbReference type="PROSITE" id="PS51296">
    <property type="entry name" value="RIESKE"/>
    <property type="match status" value="1"/>
</dbReference>
<dbReference type="GO" id="GO:0005737">
    <property type="term" value="C:cytoplasm"/>
    <property type="evidence" value="ECO:0007669"/>
    <property type="project" value="TreeGrafter"/>
</dbReference>
<keyword evidence="8" id="KW-1185">Reference proteome</keyword>
<evidence type="ECO:0000313" key="7">
    <source>
        <dbReference type="EMBL" id="RBP41921.1"/>
    </source>
</evidence>
<feature type="domain" description="Rieske" evidence="6">
    <location>
        <begin position="31"/>
        <end position="135"/>
    </location>
</feature>
<keyword evidence="4" id="KW-0408">Iron</keyword>
<dbReference type="SUPFAM" id="SSF55961">
    <property type="entry name" value="Bet v1-like"/>
    <property type="match status" value="1"/>
</dbReference>
<keyword evidence="5" id="KW-0411">Iron-sulfur</keyword>
<dbReference type="OrthoDB" id="9790995at2"/>
<dbReference type="InterPro" id="IPR017941">
    <property type="entry name" value="Rieske_2Fe-2S"/>
</dbReference>
<dbReference type="PANTHER" id="PTHR21266:SF19">
    <property type="entry name" value="CHLOROPHYLLIDE A OXYGENASE, CHLOROPLASTIC"/>
    <property type="match status" value="1"/>
</dbReference>
<evidence type="ECO:0000256" key="2">
    <source>
        <dbReference type="ARBA" id="ARBA00022723"/>
    </source>
</evidence>
<dbReference type="EMBL" id="QNRQ01000002">
    <property type="protein sequence ID" value="RBP41921.1"/>
    <property type="molecule type" value="Genomic_DNA"/>
</dbReference>
<accession>A0A366HIE9</accession>
<dbReference type="SUPFAM" id="SSF50022">
    <property type="entry name" value="ISP domain"/>
    <property type="match status" value="1"/>
</dbReference>
<evidence type="ECO:0000256" key="1">
    <source>
        <dbReference type="ARBA" id="ARBA00022714"/>
    </source>
</evidence>
<keyword evidence="2" id="KW-0479">Metal-binding</keyword>
<dbReference type="GO" id="GO:0046872">
    <property type="term" value="F:metal ion binding"/>
    <property type="evidence" value="ECO:0007669"/>
    <property type="project" value="UniProtKB-KW"/>
</dbReference>
<keyword evidence="3" id="KW-0560">Oxidoreductase</keyword>
<dbReference type="Gene3D" id="2.102.10.10">
    <property type="entry name" value="Rieske [2Fe-2S] iron-sulphur domain"/>
    <property type="match status" value="1"/>
</dbReference>
<organism evidence="7 8">
    <name type="scientific">Eoetvoesiella caeni</name>
    <dbReference type="NCBI Taxonomy" id="645616"/>
    <lineage>
        <taxon>Bacteria</taxon>
        <taxon>Pseudomonadati</taxon>
        <taxon>Pseudomonadota</taxon>
        <taxon>Betaproteobacteria</taxon>
        <taxon>Burkholderiales</taxon>
        <taxon>Alcaligenaceae</taxon>
        <taxon>Eoetvoesiella</taxon>
    </lineage>
</organism>
<dbReference type="CDD" id="cd08878">
    <property type="entry name" value="RHO_alpha_C_DMO-like"/>
    <property type="match status" value="1"/>
</dbReference>
<dbReference type="Gene3D" id="3.90.380.10">
    <property type="entry name" value="Naphthalene 1,2-dioxygenase Alpha Subunit, Chain A, domain 1"/>
    <property type="match status" value="1"/>
</dbReference>
<dbReference type="InterPro" id="IPR044043">
    <property type="entry name" value="VanA_C_cat"/>
</dbReference>
<dbReference type="AlphaFoldDB" id="A0A366HIE9"/>
<proteinExistence type="predicted"/>
<keyword evidence="7" id="KW-0489">Methyltransferase</keyword>
<dbReference type="RefSeq" id="WP_113932153.1">
    <property type="nucleotide sequence ID" value="NZ_JACCEU010000002.1"/>
</dbReference>
<dbReference type="GO" id="GO:0008168">
    <property type="term" value="F:methyltransferase activity"/>
    <property type="evidence" value="ECO:0007669"/>
    <property type="project" value="UniProtKB-KW"/>
</dbReference>
<keyword evidence="7" id="KW-0503">Monooxygenase</keyword>
<dbReference type="GO" id="GO:0032259">
    <property type="term" value="P:methylation"/>
    <property type="evidence" value="ECO:0007669"/>
    <property type="project" value="UniProtKB-KW"/>
</dbReference>
<name>A0A366HIE9_9BURK</name>
<evidence type="ECO:0000256" key="3">
    <source>
        <dbReference type="ARBA" id="ARBA00023002"/>
    </source>
</evidence>
<dbReference type="InterPro" id="IPR036922">
    <property type="entry name" value="Rieske_2Fe-2S_sf"/>
</dbReference>
<protein>
    <submittedName>
        <fullName evidence="7">Vanillate O-demethylase monooxygenase subunit</fullName>
    </submittedName>
</protein>
<dbReference type="Pfam" id="PF19112">
    <property type="entry name" value="VanA_C"/>
    <property type="match status" value="1"/>
</dbReference>
<dbReference type="Proteomes" id="UP000253628">
    <property type="component" value="Unassembled WGS sequence"/>
</dbReference>
<evidence type="ECO:0000259" key="6">
    <source>
        <dbReference type="PROSITE" id="PS51296"/>
    </source>
</evidence>
<comment type="caution">
    <text evidence="7">The sequence shown here is derived from an EMBL/GenBank/DDBJ whole genome shotgun (WGS) entry which is preliminary data.</text>
</comment>